<evidence type="ECO:0000313" key="2">
    <source>
        <dbReference type="EMBL" id="ATV30351.1"/>
    </source>
</evidence>
<gene>
    <name evidence="2" type="ORF">CTM46_02070</name>
</gene>
<reference evidence="2 3" key="1">
    <citation type="submission" date="2017-11" db="EMBL/GenBank/DDBJ databases">
        <title>Genome sequencing of Prevotella intermedia KCOM 1949.</title>
        <authorList>
            <person name="Kook J.-K."/>
            <person name="Park S.-N."/>
            <person name="Lim Y.K."/>
        </authorList>
    </citation>
    <scope>NUCLEOTIDE SEQUENCE [LARGE SCALE GENOMIC DNA]</scope>
    <source>
        <strain evidence="2 3">KCOM 1949</strain>
    </source>
</reference>
<dbReference type="Pfam" id="PF03432">
    <property type="entry name" value="Relaxase"/>
    <property type="match status" value="1"/>
</dbReference>
<dbReference type="AlphaFoldDB" id="A0A2D3LII8"/>
<accession>A0A2D3LII8</accession>
<evidence type="ECO:0000259" key="1">
    <source>
        <dbReference type="Pfam" id="PF03432"/>
    </source>
</evidence>
<dbReference type="EMBL" id="CP024727">
    <property type="protein sequence ID" value="ATV30351.1"/>
    <property type="molecule type" value="Genomic_DNA"/>
</dbReference>
<organism evidence="2 3">
    <name type="scientific">Prevotella intermedia</name>
    <dbReference type="NCBI Taxonomy" id="28131"/>
    <lineage>
        <taxon>Bacteria</taxon>
        <taxon>Pseudomonadati</taxon>
        <taxon>Bacteroidota</taxon>
        <taxon>Bacteroidia</taxon>
        <taxon>Bacteroidales</taxon>
        <taxon>Prevotellaceae</taxon>
        <taxon>Prevotella</taxon>
    </lineage>
</organism>
<protein>
    <submittedName>
        <fullName evidence="2">Mobilization protein</fullName>
    </submittedName>
</protein>
<evidence type="ECO:0000313" key="3">
    <source>
        <dbReference type="Proteomes" id="UP000230742"/>
    </source>
</evidence>
<feature type="domain" description="MobA/VirD2-like nuclease" evidence="1">
    <location>
        <begin position="17"/>
        <end position="146"/>
    </location>
</feature>
<dbReference type="InterPro" id="IPR005094">
    <property type="entry name" value="Endonuclease_MobA/VirD2"/>
</dbReference>
<name>A0A2D3LII8_PREIN</name>
<proteinExistence type="predicted"/>
<dbReference type="Proteomes" id="UP000230742">
    <property type="component" value="Chromosome 1"/>
</dbReference>
<sequence length="359" mass="40652">MIGKCKAIAHGSTALDYIFREGKLGNRLAFHYLCSREPKAIYEEMKVVSDYNSRCRNKFLRIEIGIAPQDEKKLPVSELMRIAHLFAKQMGLDNHQWVAVTHKDTDNRHIHIIANRISLYGEVYDTTFVSNRAARVAEEISRSKGLTIAKEVKAERMYQKAKSNPTREQTKQQVQKICYTLLEKYKGTGITGHSMFLYDLNKNDIAIERMKNKQGKVYGLKFSFNGQSFKASEIGREFGYRSLQKNFEAGNKAETKEIMTKAQIMAHEQEKSKPQPDTAYQLVPPSRSYTPPTKANETSPIAQAVGNVASTVLNAAEEMISGAGGLINPQTHGDDYAETVWQRKLRNQAKKKKKRGRGI</sequence>
<dbReference type="RefSeq" id="WP_100013700.1">
    <property type="nucleotide sequence ID" value="NZ_CP024727.1"/>
</dbReference>